<dbReference type="EMBL" id="FJOG01000027">
    <property type="protein sequence ID" value="CZR64579.1"/>
    <property type="molecule type" value="Genomic_DNA"/>
</dbReference>
<comment type="subcellular location">
    <subcellularLocation>
        <location evidence="1">Nucleus</location>
    </subcellularLocation>
</comment>
<keyword evidence="2" id="KW-0813">Transport</keyword>
<gene>
    <name evidence="6" type="ORF">PAC_14477</name>
</gene>
<evidence type="ECO:0000259" key="5">
    <source>
        <dbReference type="PROSITE" id="PS50166"/>
    </source>
</evidence>
<evidence type="ECO:0000256" key="3">
    <source>
        <dbReference type="ARBA" id="ARBA00022927"/>
    </source>
</evidence>
<dbReference type="AlphaFoldDB" id="A0A1L7XHQ5"/>
<dbReference type="Pfam" id="PF03810">
    <property type="entry name" value="IBN_N"/>
    <property type="match status" value="1"/>
</dbReference>
<proteinExistence type="predicted"/>
<dbReference type="InterPro" id="IPR011989">
    <property type="entry name" value="ARM-like"/>
</dbReference>
<evidence type="ECO:0000256" key="1">
    <source>
        <dbReference type="ARBA" id="ARBA00004123"/>
    </source>
</evidence>
<dbReference type="InterPro" id="IPR056840">
    <property type="entry name" value="HEAT_IPO9_central"/>
</dbReference>
<evidence type="ECO:0000256" key="2">
    <source>
        <dbReference type="ARBA" id="ARBA00022448"/>
    </source>
</evidence>
<keyword evidence="7" id="KW-1185">Reference proteome</keyword>
<evidence type="ECO:0000313" key="6">
    <source>
        <dbReference type="EMBL" id="CZR64579.1"/>
    </source>
</evidence>
<dbReference type="GO" id="GO:0005829">
    <property type="term" value="C:cytosol"/>
    <property type="evidence" value="ECO:0007669"/>
    <property type="project" value="TreeGrafter"/>
</dbReference>
<keyword evidence="4" id="KW-0539">Nucleus</keyword>
<evidence type="ECO:0000256" key="4">
    <source>
        <dbReference type="ARBA" id="ARBA00023242"/>
    </source>
</evidence>
<dbReference type="SUPFAM" id="SSF48371">
    <property type="entry name" value="ARM repeat"/>
    <property type="match status" value="1"/>
</dbReference>
<accession>A0A1L7XHQ5</accession>
<evidence type="ECO:0000313" key="7">
    <source>
        <dbReference type="Proteomes" id="UP000184330"/>
    </source>
</evidence>
<sequence>MAGTMEEQLLRLLADTQLPAEAPRKAAEAHLAAAQSNPTFPGSLAAIASHASVSPEIRQSALLVLRTFVEKNWSGESEDGPVILIDEGTKEGLRRGLLELATSGDADRKIRAAASYVVSKIANVDFPDQWPSLLPALLHLIPNANDAQLHGALKVLSDLVDDSLDQEQFFSVARDIVKVVYDVAINEARKPLLRALAVAVFRSTFDIMDMVKDEHGPEVKGFADEVLSAWSPFFTEIMKKPMPARPKGDDEGYESGRGDQPEAWRGVIALKLQVVKTLMKIRNVFATLLLPQSPNLFSDTWAELSTVQEAYKEMYVDNDEQGRLEDADGLPYTLDFLVLEELDFLQSCIRAPPVQKELDAQLQQQGGVQSTPWVMDVMKLAIGYAQIPKEEEDLWDIDVNLFLAEETAVTANYTPRTACGDLLIKLGEWLHQGALEGLLAYTQILFASEIATWRTREASLFLLTQLMNDFLDVEKAVAPEVAGAYLGLIDYAINRPDEPLLRARGYLVAGILVQSIPDVALGLLDRTIKGVNADDSEVVKVACIKSLQGFIKARTVPADRQVPIVASISEFLYAKDLTELEDADDLLVTLVESLRAAISLNPTIVITGDSGALDLLFVLAKHGAANFQLTMMVSETFEEIVGSLAGGDSYTALCAKVLPSLTGAFDVGNMTGDDPLVELATELLAVLTENGSEPLPPGFVAAALPKLNRLLMATTDGGVLRPGVEAVKFMLMHDHQQVFAWHDEQNKSGLEVCLIIIDKLLNPAIEDNAASEVGGLAAELVEKAGQERLGPYLEQLLRAVASRLNTAEAAPFIQSLILVFARLSLVGAHDVVEFLAQIEINGQNGLQVVLSKWLENSINFAGYDEIRQNVIALSKLYTLNDPRVAQTLVKGELIVPTSDRIITRSQAKKSMPATLTAYKEADYLDPDQYTIIPAPLKILKVLIEELLSASGFRNASDVAAAAAEFVDEEDENDSWEDVPSVLDLGLGSTKAELMAYGEGQGSFMRQRDDETQAYLTEFFIRAGRENIAGFNELYEALTNDEKTKLQELAQGA</sequence>
<name>A0A1L7XHQ5_9HELO</name>
<protein>
    <submittedName>
        <fullName evidence="6">Related to importin9</fullName>
    </submittedName>
</protein>
<dbReference type="Gene3D" id="1.25.10.10">
    <property type="entry name" value="Leucine-rich Repeat Variant"/>
    <property type="match status" value="1"/>
</dbReference>
<keyword evidence="3" id="KW-0653">Protein transport</keyword>
<dbReference type="InterPro" id="IPR016024">
    <property type="entry name" value="ARM-type_fold"/>
</dbReference>
<dbReference type="PANTHER" id="PTHR10997">
    <property type="entry name" value="IMPORTIN-7, 8, 11"/>
    <property type="match status" value="1"/>
</dbReference>
<dbReference type="STRING" id="576137.A0A1L7XHQ5"/>
<dbReference type="Pfam" id="PF25018">
    <property type="entry name" value="HEAT_IPO9_c"/>
    <property type="match status" value="1"/>
</dbReference>
<dbReference type="FunFam" id="1.25.10.10:FF:000373">
    <property type="entry name" value="Importin beta-5 subunit, putative"/>
    <property type="match status" value="1"/>
</dbReference>
<dbReference type="OrthoDB" id="431626at2759"/>
<dbReference type="Proteomes" id="UP000184330">
    <property type="component" value="Unassembled WGS sequence"/>
</dbReference>
<dbReference type="PROSITE" id="PS50166">
    <property type="entry name" value="IMPORTIN_B_NT"/>
    <property type="match status" value="1"/>
</dbReference>
<reference evidence="6 7" key="1">
    <citation type="submission" date="2016-03" db="EMBL/GenBank/DDBJ databases">
        <authorList>
            <person name="Ploux O."/>
        </authorList>
    </citation>
    <scope>NUCLEOTIDE SEQUENCE [LARGE SCALE GENOMIC DNA]</scope>
    <source>
        <strain evidence="6 7">UAMH 11012</strain>
    </source>
</reference>
<feature type="domain" description="Importin N-terminal" evidence="5">
    <location>
        <begin position="27"/>
        <end position="103"/>
    </location>
</feature>
<dbReference type="GO" id="GO:0005635">
    <property type="term" value="C:nuclear envelope"/>
    <property type="evidence" value="ECO:0007669"/>
    <property type="project" value="TreeGrafter"/>
</dbReference>
<dbReference type="GO" id="GO:0006606">
    <property type="term" value="P:protein import into nucleus"/>
    <property type="evidence" value="ECO:0007669"/>
    <property type="project" value="TreeGrafter"/>
</dbReference>
<dbReference type="SMART" id="SM00913">
    <property type="entry name" value="IBN_N"/>
    <property type="match status" value="1"/>
</dbReference>
<dbReference type="InterPro" id="IPR001494">
    <property type="entry name" value="Importin-beta_N"/>
</dbReference>
<dbReference type="PANTHER" id="PTHR10997:SF9">
    <property type="entry name" value="IMPORTIN-9"/>
    <property type="match status" value="1"/>
</dbReference>
<organism evidence="6 7">
    <name type="scientific">Phialocephala subalpina</name>
    <dbReference type="NCBI Taxonomy" id="576137"/>
    <lineage>
        <taxon>Eukaryota</taxon>
        <taxon>Fungi</taxon>
        <taxon>Dikarya</taxon>
        <taxon>Ascomycota</taxon>
        <taxon>Pezizomycotina</taxon>
        <taxon>Leotiomycetes</taxon>
        <taxon>Helotiales</taxon>
        <taxon>Mollisiaceae</taxon>
        <taxon>Phialocephala</taxon>
        <taxon>Phialocephala fortinii species complex</taxon>
    </lineage>
</organism>
<dbReference type="GO" id="GO:0031267">
    <property type="term" value="F:small GTPase binding"/>
    <property type="evidence" value="ECO:0007669"/>
    <property type="project" value="InterPro"/>
</dbReference>